<evidence type="ECO:0000256" key="7">
    <source>
        <dbReference type="SAM" id="MobiDB-lite"/>
    </source>
</evidence>
<keyword evidence="3" id="KW-1003">Cell membrane</keyword>
<dbReference type="Proteomes" id="UP000581688">
    <property type="component" value="Unassembled WGS sequence"/>
</dbReference>
<feature type="compositionally biased region" description="Acidic residues" evidence="7">
    <location>
        <begin position="27"/>
        <end position="49"/>
    </location>
</feature>
<keyword evidence="5" id="KW-0472">Membrane</keyword>
<reference evidence="10 11" key="1">
    <citation type="submission" date="2020-08" db="EMBL/GenBank/DDBJ databases">
        <title>Genomic Encyclopedia of Type Strains, Phase IV (KMG-IV): sequencing the most valuable type-strain genomes for metagenomic binning, comparative biology and taxonomic classification.</title>
        <authorList>
            <person name="Goeker M."/>
        </authorList>
    </citation>
    <scope>NUCLEOTIDE SEQUENCE [LARGE SCALE GENOMIC DNA]</scope>
    <source>
        <strain evidence="10 11">DSM 19612</strain>
    </source>
</reference>
<dbReference type="PROSITE" id="PS51257">
    <property type="entry name" value="PROKAR_LIPOPROTEIN"/>
    <property type="match status" value="1"/>
</dbReference>
<evidence type="ECO:0000256" key="4">
    <source>
        <dbReference type="ARBA" id="ARBA00022729"/>
    </source>
</evidence>
<evidence type="ECO:0000256" key="6">
    <source>
        <dbReference type="ARBA" id="ARBA00023288"/>
    </source>
</evidence>
<dbReference type="CDD" id="cd06354">
    <property type="entry name" value="PBP1_PrnA-like"/>
    <property type="match status" value="1"/>
</dbReference>
<protein>
    <submittedName>
        <fullName evidence="10">Basic membrane protein A</fullName>
    </submittedName>
</protein>
<organism evidence="10 11">
    <name type="scientific">Salirhabdus euzebyi</name>
    <dbReference type="NCBI Taxonomy" id="394506"/>
    <lineage>
        <taxon>Bacteria</taxon>
        <taxon>Bacillati</taxon>
        <taxon>Bacillota</taxon>
        <taxon>Bacilli</taxon>
        <taxon>Bacillales</taxon>
        <taxon>Bacillaceae</taxon>
        <taxon>Salirhabdus</taxon>
    </lineage>
</organism>
<evidence type="ECO:0000259" key="9">
    <source>
        <dbReference type="Pfam" id="PF02608"/>
    </source>
</evidence>
<sequence length="378" mass="40483">MLKNRLFYLFALLLAVGLVLGACGTADDEDTGNGGDTENEQAEGGDQAEEGGATDFKVGMVTDVGGVDDKSFNQSAWEGLKAFGEEQGMTEMEGYTYAQSESNADYNTNLNRLVREEYNLIFGIGFMLADAITQVSGQYPDTNFAIVDSVVEADNVASITFQEHVGSFLVGVAAAQKTQSNKVGFIGGVDSELINKFEVGFRAGVASVNPDIQVEVQYAGAFDKADKGKQIASFMYNSGIDVIYHAAGGTGNGVFTEAKDLKKNDPDGNYWVIGVDRDQYEEGAVPDTDDNVTLTSMVKRVDVAVADVATRAMNGEFPGGEILAYGLNDNGIAVAETNKEALTEEILNEVNSWKERIAAGEVEVPQNHDELEAYLGNL</sequence>
<dbReference type="Pfam" id="PF02608">
    <property type="entry name" value="Bmp"/>
    <property type="match status" value="1"/>
</dbReference>
<dbReference type="Gene3D" id="3.40.50.2300">
    <property type="match status" value="2"/>
</dbReference>
<feature type="signal peptide" evidence="8">
    <location>
        <begin position="1"/>
        <end position="21"/>
    </location>
</feature>
<evidence type="ECO:0000256" key="3">
    <source>
        <dbReference type="ARBA" id="ARBA00022475"/>
    </source>
</evidence>
<keyword evidence="11" id="KW-1185">Reference proteome</keyword>
<dbReference type="EMBL" id="JACHGH010000003">
    <property type="protein sequence ID" value="MBB6452863.1"/>
    <property type="molecule type" value="Genomic_DNA"/>
</dbReference>
<evidence type="ECO:0000256" key="5">
    <source>
        <dbReference type="ARBA" id="ARBA00023136"/>
    </source>
</evidence>
<feature type="region of interest" description="Disordered" evidence="7">
    <location>
        <begin position="27"/>
        <end position="52"/>
    </location>
</feature>
<comment type="subcellular location">
    <subcellularLocation>
        <location evidence="1">Cell membrane</location>
        <topology evidence="1">Lipid-anchor</topology>
    </subcellularLocation>
</comment>
<feature type="domain" description="ABC transporter substrate-binding protein PnrA-like" evidence="9">
    <location>
        <begin position="57"/>
        <end position="367"/>
    </location>
</feature>
<evidence type="ECO:0000256" key="8">
    <source>
        <dbReference type="SAM" id="SignalP"/>
    </source>
</evidence>
<keyword evidence="6" id="KW-0449">Lipoprotein</keyword>
<dbReference type="SUPFAM" id="SSF53822">
    <property type="entry name" value="Periplasmic binding protein-like I"/>
    <property type="match status" value="1"/>
</dbReference>
<dbReference type="InterPro" id="IPR050957">
    <property type="entry name" value="BMP_lipoprotein"/>
</dbReference>
<dbReference type="InterPro" id="IPR028082">
    <property type="entry name" value="Peripla_BP_I"/>
</dbReference>
<gene>
    <name evidence="10" type="ORF">HNQ94_001309</name>
</gene>
<dbReference type="PANTHER" id="PTHR34296:SF2">
    <property type="entry name" value="ABC TRANSPORTER GUANOSINE-BINDING PROTEIN NUPN"/>
    <property type="match status" value="1"/>
</dbReference>
<feature type="chain" id="PRO_5038810780" evidence="8">
    <location>
        <begin position="22"/>
        <end position="378"/>
    </location>
</feature>
<name>A0A841Q3A0_9BACI</name>
<dbReference type="PANTHER" id="PTHR34296">
    <property type="entry name" value="TRANSCRIPTIONAL ACTIVATOR PROTEIN MED"/>
    <property type="match status" value="1"/>
</dbReference>
<accession>A0A841Q3A0</accession>
<dbReference type="GO" id="GO:0005886">
    <property type="term" value="C:plasma membrane"/>
    <property type="evidence" value="ECO:0007669"/>
    <property type="project" value="UniProtKB-SubCell"/>
</dbReference>
<dbReference type="RefSeq" id="WP_174495405.1">
    <property type="nucleotide sequence ID" value="NZ_CADDWK010000003.1"/>
</dbReference>
<keyword evidence="4 8" id="KW-0732">Signal</keyword>
<evidence type="ECO:0000313" key="10">
    <source>
        <dbReference type="EMBL" id="MBB6452863.1"/>
    </source>
</evidence>
<evidence type="ECO:0000313" key="11">
    <source>
        <dbReference type="Proteomes" id="UP000581688"/>
    </source>
</evidence>
<evidence type="ECO:0000256" key="1">
    <source>
        <dbReference type="ARBA" id="ARBA00004193"/>
    </source>
</evidence>
<proteinExistence type="inferred from homology"/>
<dbReference type="InterPro" id="IPR003760">
    <property type="entry name" value="PnrA-like"/>
</dbReference>
<comment type="caution">
    <text evidence="10">The sequence shown here is derived from an EMBL/GenBank/DDBJ whole genome shotgun (WGS) entry which is preliminary data.</text>
</comment>
<evidence type="ECO:0000256" key="2">
    <source>
        <dbReference type="ARBA" id="ARBA00008610"/>
    </source>
</evidence>
<comment type="similarity">
    <text evidence="2">Belongs to the BMP lipoprotein family.</text>
</comment>
<dbReference type="AlphaFoldDB" id="A0A841Q3A0"/>